<evidence type="ECO:0000256" key="5">
    <source>
        <dbReference type="ARBA" id="ARBA00022840"/>
    </source>
</evidence>
<dbReference type="SMART" id="SM00470">
    <property type="entry name" value="ParB"/>
    <property type="match status" value="1"/>
</dbReference>
<evidence type="ECO:0000256" key="4">
    <source>
        <dbReference type="ARBA" id="ARBA00022741"/>
    </source>
</evidence>
<comment type="catalytic activity">
    <reaction evidence="9">
        <text>S-hydroxy-S-oxy-L-cysteinyl-[peroxiredoxin] + [protein]-dithiol + ATP = S-hydroxy-L-cysteinyl-[peroxiredoxin] + [protein]-disulfide + ADP + phosphate</text>
        <dbReference type="Rhea" id="RHEA:17545"/>
        <dbReference type="Rhea" id="RHEA-COMP:10593"/>
        <dbReference type="Rhea" id="RHEA-COMP:10594"/>
        <dbReference type="Rhea" id="RHEA-COMP:13681"/>
        <dbReference type="Rhea" id="RHEA-COMP:17976"/>
        <dbReference type="ChEBI" id="CHEBI:29950"/>
        <dbReference type="ChEBI" id="CHEBI:30616"/>
        <dbReference type="ChEBI" id="CHEBI:43474"/>
        <dbReference type="ChEBI" id="CHEBI:50058"/>
        <dbReference type="ChEBI" id="CHEBI:61973"/>
        <dbReference type="ChEBI" id="CHEBI:61974"/>
        <dbReference type="ChEBI" id="CHEBI:456216"/>
        <dbReference type="EC" id="1.8.98.2"/>
    </reaction>
</comment>
<dbReference type="EMBL" id="BDGG01000004">
    <property type="protein sequence ID" value="GAU97465.1"/>
    <property type="molecule type" value="Genomic_DNA"/>
</dbReference>
<dbReference type="InterPro" id="IPR016692">
    <property type="entry name" value="Sulfiredoxin"/>
</dbReference>
<dbReference type="GO" id="GO:0034599">
    <property type="term" value="P:cellular response to oxidative stress"/>
    <property type="evidence" value="ECO:0007669"/>
    <property type="project" value="TreeGrafter"/>
</dbReference>
<dbReference type="OrthoDB" id="10023328at2759"/>
<dbReference type="SUPFAM" id="SSF110849">
    <property type="entry name" value="ParB/Sulfiredoxin"/>
    <property type="match status" value="1"/>
</dbReference>
<evidence type="ECO:0000256" key="3">
    <source>
        <dbReference type="ARBA" id="ARBA00022481"/>
    </source>
</evidence>
<dbReference type="AlphaFoldDB" id="A0A1D1V9J4"/>
<keyword evidence="4" id="KW-0547">Nucleotide-binding</keyword>
<proteinExistence type="inferred from homology"/>
<dbReference type="GO" id="GO:0005737">
    <property type="term" value="C:cytoplasm"/>
    <property type="evidence" value="ECO:0007669"/>
    <property type="project" value="TreeGrafter"/>
</dbReference>
<organism evidence="11 12">
    <name type="scientific">Ramazzottius varieornatus</name>
    <name type="common">Water bear</name>
    <name type="synonym">Tardigrade</name>
    <dbReference type="NCBI Taxonomy" id="947166"/>
    <lineage>
        <taxon>Eukaryota</taxon>
        <taxon>Metazoa</taxon>
        <taxon>Ecdysozoa</taxon>
        <taxon>Tardigrada</taxon>
        <taxon>Eutardigrada</taxon>
        <taxon>Parachela</taxon>
        <taxon>Hypsibioidea</taxon>
        <taxon>Ramazzottiidae</taxon>
        <taxon>Ramazzottius</taxon>
    </lineage>
</organism>
<dbReference type="Gene3D" id="3.90.1530.10">
    <property type="entry name" value="Conserved hypothetical protein from pyrococcus furiosus pfu- 392566-001, ParB domain"/>
    <property type="match status" value="1"/>
</dbReference>
<keyword evidence="3" id="KW-0488">Methylation</keyword>
<evidence type="ECO:0000313" key="11">
    <source>
        <dbReference type="EMBL" id="GAU97465.1"/>
    </source>
</evidence>
<dbReference type="FunFam" id="3.90.1530.10:FF:000001">
    <property type="entry name" value="Sulfiredoxin"/>
    <property type="match status" value="1"/>
</dbReference>
<keyword evidence="7" id="KW-0560">Oxidoreductase</keyword>
<dbReference type="Proteomes" id="UP000186922">
    <property type="component" value="Unassembled WGS sequence"/>
</dbReference>
<keyword evidence="8" id="KW-1015">Disulfide bond</keyword>
<keyword evidence="5" id="KW-0067">ATP-binding</keyword>
<keyword evidence="6" id="KW-0049">Antioxidant</keyword>
<comment type="caution">
    <text evidence="11">The sequence shown here is derived from an EMBL/GenBank/DDBJ whole genome shotgun (WGS) entry which is preliminary data.</text>
</comment>
<name>A0A1D1V9J4_RAMVA</name>
<feature type="domain" description="ParB-like N-terminal" evidence="10">
    <location>
        <begin position="59"/>
        <end position="153"/>
    </location>
</feature>
<dbReference type="EC" id="1.8.98.2" evidence="2"/>
<dbReference type="InterPro" id="IPR003115">
    <property type="entry name" value="ParB_N"/>
</dbReference>
<protein>
    <recommendedName>
        <fullName evidence="2">sulfiredoxin</fullName>
        <ecNumber evidence="2">1.8.98.2</ecNumber>
    </recommendedName>
</protein>
<evidence type="ECO:0000256" key="7">
    <source>
        <dbReference type="ARBA" id="ARBA00023002"/>
    </source>
</evidence>
<dbReference type="CDD" id="cd16395">
    <property type="entry name" value="Srx"/>
    <property type="match status" value="1"/>
</dbReference>
<dbReference type="GO" id="GO:0032542">
    <property type="term" value="F:sulfiredoxin activity"/>
    <property type="evidence" value="ECO:0007669"/>
    <property type="project" value="UniProtKB-EC"/>
</dbReference>
<evidence type="ECO:0000256" key="2">
    <source>
        <dbReference type="ARBA" id="ARBA00013055"/>
    </source>
</evidence>
<keyword evidence="12" id="KW-1185">Reference proteome</keyword>
<reference evidence="11 12" key="1">
    <citation type="journal article" date="2016" name="Nat. Commun.">
        <title>Extremotolerant tardigrade genome and improved radiotolerance of human cultured cells by tardigrade-unique protein.</title>
        <authorList>
            <person name="Hashimoto T."/>
            <person name="Horikawa D.D."/>
            <person name="Saito Y."/>
            <person name="Kuwahara H."/>
            <person name="Kozuka-Hata H."/>
            <person name="Shin-I T."/>
            <person name="Minakuchi Y."/>
            <person name="Ohishi K."/>
            <person name="Motoyama A."/>
            <person name="Aizu T."/>
            <person name="Enomoto A."/>
            <person name="Kondo K."/>
            <person name="Tanaka S."/>
            <person name="Hara Y."/>
            <person name="Koshikawa S."/>
            <person name="Sagara H."/>
            <person name="Miura T."/>
            <person name="Yokobori S."/>
            <person name="Miyagawa K."/>
            <person name="Suzuki Y."/>
            <person name="Kubo T."/>
            <person name="Oyama M."/>
            <person name="Kohara Y."/>
            <person name="Fujiyama A."/>
            <person name="Arakawa K."/>
            <person name="Katayama T."/>
            <person name="Toyoda A."/>
            <person name="Kunieda T."/>
        </authorList>
    </citation>
    <scope>NUCLEOTIDE SEQUENCE [LARGE SCALE GENOMIC DNA]</scope>
    <source>
        <strain evidence="11 12">YOKOZUNA-1</strain>
    </source>
</reference>
<dbReference type="GO" id="GO:0005524">
    <property type="term" value="F:ATP binding"/>
    <property type="evidence" value="ECO:0007669"/>
    <property type="project" value="UniProtKB-KW"/>
</dbReference>
<dbReference type="Pfam" id="PF02195">
    <property type="entry name" value="ParB_N"/>
    <property type="match status" value="1"/>
</dbReference>
<comment type="similarity">
    <text evidence="1">Belongs to the sulfiredoxin family.</text>
</comment>
<accession>A0A1D1V9J4</accession>
<evidence type="ECO:0000259" key="10">
    <source>
        <dbReference type="SMART" id="SM00470"/>
    </source>
</evidence>
<evidence type="ECO:0000256" key="8">
    <source>
        <dbReference type="ARBA" id="ARBA00023157"/>
    </source>
</evidence>
<dbReference type="STRING" id="947166.A0A1D1V9J4"/>
<evidence type="ECO:0000313" key="12">
    <source>
        <dbReference type="Proteomes" id="UP000186922"/>
    </source>
</evidence>
<gene>
    <name evidence="11" type="primary">RvY_08752-1</name>
    <name evidence="11" type="synonym">RvY_08752.1</name>
    <name evidence="11" type="ORF">RvY_08752</name>
</gene>
<sequence length="156" mass="17268">MTLPDRCKLSKFKSISTIFTSLLQRTVLTMEQAAYSTAGSDPKEETRTSIHSGQVGEVHMIPVDAIIRPIPSVLEDTKVCSLMETITSPADAQKVPPIDVLWIIGEEGGNYFYAFGGCHRYEAYKRLGMKTLPAKLIRSSVKDLRTYLGSSTPQLK</sequence>
<evidence type="ECO:0000256" key="1">
    <source>
        <dbReference type="ARBA" id="ARBA00009609"/>
    </source>
</evidence>
<evidence type="ECO:0000256" key="6">
    <source>
        <dbReference type="ARBA" id="ARBA00022862"/>
    </source>
</evidence>
<evidence type="ECO:0000256" key="9">
    <source>
        <dbReference type="ARBA" id="ARBA00047514"/>
    </source>
</evidence>
<dbReference type="InterPro" id="IPR036086">
    <property type="entry name" value="ParB/Sulfiredoxin_sf"/>
</dbReference>
<dbReference type="PANTHER" id="PTHR21348:SF2">
    <property type="entry name" value="SULFIREDOXIN-1"/>
    <property type="match status" value="1"/>
</dbReference>
<dbReference type="PANTHER" id="PTHR21348">
    <property type="match status" value="1"/>
</dbReference>